<dbReference type="InterPro" id="IPR001433">
    <property type="entry name" value="OxRdtase_FAD/NAD-bd"/>
</dbReference>
<feature type="domain" description="FAD-binding FR-type" evidence="12">
    <location>
        <begin position="212"/>
        <end position="485"/>
    </location>
</feature>
<dbReference type="HAMAP" id="MF_03178">
    <property type="entry name" value="NDOR1"/>
    <property type="match status" value="1"/>
</dbReference>
<feature type="binding site" evidence="9">
    <location>
        <position position="677"/>
    </location>
    <ligand>
        <name>FAD</name>
        <dbReference type="ChEBI" id="CHEBI:57692"/>
    </ligand>
</feature>
<dbReference type="PROSITE" id="PS51384">
    <property type="entry name" value="FAD_FR"/>
    <property type="match status" value="1"/>
</dbReference>
<comment type="subunit">
    <text evidence="9">Interacts with DRE2; as part of the cytosolic iron-sulfur (Fe-S) protein assembly (CIA) machinery.</text>
</comment>
<dbReference type="PROSITE" id="PS50902">
    <property type="entry name" value="FLAVODOXIN_LIKE"/>
    <property type="match status" value="1"/>
</dbReference>
<comment type="function">
    <text evidence="9">NADPH-dependent reductase which is a central component of the cytosolic iron-sulfur (Fe-S) protein assembly (CIA) machinery. Transfers electrons from NADPH via its FAD and FMN prosthetic groups to the [2Fe-2S] cluster of DRE2, another key component of the CIA machinery. In turn, this reduced cluster provides electrons for assembly of cytosolic iron-sulfur cluster proteins. Positively controls H(2)O(2)-induced cell death.</text>
</comment>
<evidence type="ECO:0000256" key="5">
    <source>
        <dbReference type="ARBA" id="ARBA00022643"/>
    </source>
</evidence>
<comment type="cofactor">
    <cofactor evidence="2 9">
        <name>FAD</name>
        <dbReference type="ChEBI" id="CHEBI:57692"/>
    </cofactor>
</comment>
<evidence type="ECO:0000256" key="2">
    <source>
        <dbReference type="ARBA" id="ARBA00001974"/>
    </source>
</evidence>
<keyword evidence="4 9" id="KW-0285">Flavoprotein</keyword>
<feature type="binding site" evidence="9">
    <location>
        <begin position="452"/>
        <end position="455"/>
    </location>
    <ligand>
        <name>FAD</name>
        <dbReference type="ChEBI" id="CHEBI:57692"/>
    </ligand>
</feature>
<name>A0ABP0C8K1_9PEZI</name>
<dbReference type="Proteomes" id="UP001642482">
    <property type="component" value="Unassembled WGS sequence"/>
</dbReference>
<comment type="cofactor">
    <cofactor evidence="1 9">
        <name>FMN</name>
        <dbReference type="ChEBI" id="CHEBI:58210"/>
    </cofactor>
</comment>
<comment type="similarity">
    <text evidence="9">Belongs to the NADPH-dependent diflavin oxidoreductase NDOR1 family.</text>
</comment>
<feature type="binding site" evidence="9">
    <location>
        <position position="135"/>
    </location>
    <ligand>
        <name>FMN</name>
        <dbReference type="ChEBI" id="CHEBI:58210"/>
    </ligand>
</feature>
<dbReference type="Pfam" id="PF00258">
    <property type="entry name" value="Flavodoxin_1"/>
    <property type="match status" value="1"/>
</dbReference>
<dbReference type="Pfam" id="PF00175">
    <property type="entry name" value="NAD_binding_1"/>
    <property type="match status" value="1"/>
</dbReference>
<keyword evidence="3 9" id="KW-0963">Cytoplasm</keyword>
<evidence type="ECO:0000256" key="6">
    <source>
        <dbReference type="ARBA" id="ARBA00022827"/>
    </source>
</evidence>
<keyword evidence="14" id="KW-1185">Reference proteome</keyword>
<dbReference type="InterPro" id="IPR028879">
    <property type="entry name" value="NDOR1"/>
</dbReference>
<dbReference type="InterPro" id="IPR039261">
    <property type="entry name" value="FNR_nucleotide-bd"/>
</dbReference>
<feature type="binding site" evidence="9">
    <location>
        <begin position="14"/>
        <end position="19"/>
    </location>
    <ligand>
        <name>FMN</name>
        <dbReference type="ChEBI" id="CHEBI:58210"/>
    </ligand>
</feature>
<dbReference type="PRINTS" id="PR00371">
    <property type="entry name" value="FPNCR"/>
</dbReference>
<dbReference type="InterPro" id="IPR001094">
    <property type="entry name" value="Flavdoxin-like"/>
</dbReference>
<feature type="binding site" evidence="9">
    <location>
        <position position="495"/>
    </location>
    <ligand>
        <name>NADP(+)</name>
        <dbReference type="ChEBI" id="CHEBI:58349"/>
    </ligand>
</feature>
<reference evidence="13 14" key="1">
    <citation type="submission" date="2024-01" db="EMBL/GenBank/DDBJ databases">
        <authorList>
            <person name="Allen C."/>
            <person name="Tagirdzhanova G."/>
        </authorList>
    </citation>
    <scope>NUCLEOTIDE SEQUENCE [LARGE SCALE GENOMIC DNA]</scope>
</reference>
<evidence type="ECO:0000256" key="4">
    <source>
        <dbReference type="ARBA" id="ARBA00022630"/>
    </source>
</evidence>
<gene>
    <name evidence="9 13" type="primary">TAH18</name>
    <name evidence="13" type="ORF">SEUCBS140593_006843</name>
</gene>
<keyword evidence="5 9" id="KW-0288">FMN</keyword>
<feature type="binding site" evidence="9">
    <location>
        <begin position="548"/>
        <end position="549"/>
    </location>
    <ligand>
        <name>NADP(+)</name>
        <dbReference type="ChEBI" id="CHEBI:58349"/>
    </ligand>
</feature>
<dbReference type="EC" id="1.18.1.-" evidence="9"/>
<dbReference type="InterPro" id="IPR029039">
    <property type="entry name" value="Flavoprotein-like_sf"/>
</dbReference>
<evidence type="ECO:0000256" key="8">
    <source>
        <dbReference type="ARBA" id="ARBA00023002"/>
    </source>
</evidence>
<dbReference type="Gene3D" id="3.40.50.80">
    <property type="entry name" value="Nucleotide-binding domain of ferredoxin-NADP reductase (FNR) module"/>
    <property type="match status" value="1"/>
</dbReference>
<sequence>MSISNRRILILYGSETGTAQDKAEEIDRMCQRLRFHTELNAMDNVKLNDLLEDYDLVCFIIATTGQGHFPNSSRKFWKSLRRARLPPNCLETVQFTTFGLGDSSYHKYNWASRLLHARLLRLGAKEVFPRGEADERHDDGIDSIYQPWLKDFKEYLTKTHPLPPSVQPIPEEEALPPRYTLSLRLGEARSKPATERVAEAVDFPPPVLLPRPNSNSAVVVSNTRVTPPDHWQDVRLVELDVNFPLVDGVAYEPLPGDRVVVYPKNYPSDVQKLIELMEWESVADKEITLGAKVPNGLCPPPNCTLRDLLTHNIDIMAVPSRSFLHKLAFYTTHVDQKEKLFELVQPESSQEFYDFTSRPRRTILEVLAEFYSSKIPYEAVPDIFPVIRGREFSIANGGATLKKPQDSKGEELKEGAEKASMETIAGGTVVCRLDVLAALVEYRTIIRKPRVGLCSRYLKNIPAGTPLHVEMKREEPPPTGSAAANRPLIAIATGTGVAPVRSLIHDRTQNSPRAETLMFFGCRNKSADFHFHEEWEKTESLTVIPAFSRDPKPAEPELEPEKKEEPKANPDEKPAVNGVHVGKFEPAEPVMVTYSYDEGKNYVQHMIRRSAAKVCELLKKDVIICLCGNSGRMPKSVREALRDAAVSGGFCKDSDEAERLLFDEKDPNKIVYWEETW</sequence>
<feature type="binding site" evidence="9">
    <location>
        <position position="360"/>
    </location>
    <ligand>
        <name>FAD</name>
        <dbReference type="ChEBI" id="CHEBI:57692"/>
    </ligand>
</feature>
<keyword evidence="6 9" id="KW-0274">FAD</keyword>
<dbReference type="InterPro" id="IPR008254">
    <property type="entry name" value="Flavodoxin/NO_synth"/>
</dbReference>
<proteinExistence type="inferred from homology"/>
<dbReference type="PANTHER" id="PTHR19384:SF10">
    <property type="entry name" value="NADPH-DEPENDENT DIFLAVIN OXIDOREDUCTASE 1"/>
    <property type="match status" value="1"/>
</dbReference>
<feature type="binding site" evidence="9">
    <location>
        <begin position="100"/>
        <end position="109"/>
    </location>
    <ligand>
        <name>FMN</name>
        <dbReference type="ChEBI" id="CHEBI:58210"/>
    </ligand>
</feature>
<comment type="similarity">
    <text evidence="9">In the N-terminal section; belongs to the flavodoxin family.</text>
</comment>
<dbReference type="InterPro" id="IPR023173">
    <property type="entry name" value="NADPH_Cyt_P450_Rdtase_alpha"/>
</dbReference>
<dbReference type="Gene3D" id="3.40.50.360">
    <property type="match status" value="1"/>
</dbReference>
<keyword evidence="8 9" id="KW-0560">Oxidoreductase</keyword>
<dbReference type="SUPFAM" id="SSF52343">
    <property type="entry name" value="Ferredoxin reductase-like, C-terminal NADP-linked domain"/>
    <property type="match status" value="1"/>
</dbReference>
<keyword evidence="9" id="KW-0496">Mitochondrion</keyword>
<evidence type="ECO:0000256" key="1">
    <source>
        <dbReference type="ARBA" id="ARBA00001917"/>
    </source>
</evidence>
<protein>
    <recommendedName>
        <fullName evidence="9">NADPH-dependent diflavin oxidoreductase 1</fullName>
        <ecNumber evidence="9">1.18.1.-</ecNumber>
    </recommendedName>
    <alternativeName>
        <fullName evidence="9">NADPH-dependent FMN and FAD-containing oxidoreductase</fullName>
    </alternativeName>
</protein>
<organism evidence="13 14">
    <name type="scientific">Sporothrix eucalyptigena</name>
    <dbReference type="NCBI Taxonomy" id="1812306"/>
    <lineage>
        <taxon>Eukaryota</taxon>
        <taxon>Fungi</taxon>
        <taxon>Dikarya</taxon>
        <taxon>Ascomycota</taxon>
        <taxon>Pezizomycotina</taxon>
        <taxon>Sordariomycetes</taxon>
        <taxon>Sordariomycetidae</taxon>
        <taxon>Ophiostomatales</taxon>
        <taxon>Ophiostomataceae</taxon>
        <taxon>Sporothrix</taxon>
    </lineage>
</organism>
<evidence type="ECO:0000259" key="11">
    <source>
        <dbReference type="PROSITE" id="PS50902"/>
    </source>
</evidence>
<evidence type="ECO:0000313" key="14">
    <source>
        <dbReference type="Proteomes" id="UP001642482"/>
    </source>
</evidence>
<dbReference type="Gene3D" id="2.40.30.10">
    <property type="entry name" value="Translation factors"/>
    <property type="match status" value="1"/>
</dbReference>
<dbReference type="PRINTS" id="PR00369">
    <property type="entry name" value="FLAVODOXIN"/>
</dbReference>
<comment type="catalytic activity">
    <reaction evidence="9">
        <text>2 oxidized [2Fe-2S]-[protein] + NADPH = 2 reduced [2Fe-2S]-[protein] + NADP(+) + H(+)</text>
        <dbReference type="Rhea" id="RHEA:67716"/>
        <dbReference type="Rhea" id="RHEA-COMP:17327"/>
        <dbReference type="Rhea" id="RHEA-COMP:17328"/>
        <dbReference type="ChEBI" id="CHEBI:15378"/>
        <dbReference type="ChEBI" id="CHEBI:33737"/>
        <dbReference type="ChEBI" id="CHEBI:33738"/>
        <dbReference type="ChEBI" id="CHEBI:57783"/>
        <dbReference type="ChEBI" id="CHEBI:58349"/>
    </reaction>
</comment>
<dbReference type="InterPro" id="IPR003097">
    <property type="entry name" value="CysJ-like_FAD-binding"/>
</dbReference>
<evidence type="ECO:0000259" key="12">
    <source>
        <dbReference type="PROSITE" id="PS51384"/>
    </source>
</evidence>
<evidence type="ECO:0000256" key="3">
    <source>
        <dbReference type="ARBA" id="ARBA00022490"/>
    </source>
</evidence>
<feature type="binding site" evidence="9">
    <location>
        <begin position="390"/>
        <end position="393"/>
    </location>
    <ligand>
        <name>FAD</name>
        <dbReference type="ChEBI" id="CHEBI:57692"/>
    </ligand>
</feature>
<feature type="compositionally biased region" description="Basic and acidic residues" evidence="10">
    <location>
        <begin position="549"/>
        <end position="574"/>
    </location>
</feature>
<feature type="binding site" evidence="9">
    <location>
        <begin position="62"/>
        <end position="65"/>
    </location>
    <ligand>
        <name>FMN</name>
        <dbReference type="ChEBI" id="CHEBI:58210"/>
    </ligand>
</feature>
<evidence type="ECO:0000313" key="13">
    <source>
        <dbReference type="EMBL" id="CAK7228221.1"/>
    </source>
</evidence>
<dbReference type="InterPro" id="IPR001709">
    <property type="entry name" value="Flavoprot_Pyr_Nucl_cyt_Rdtase"/>
</dbReference>
<keyword evidence="7 9" id="KW-0521">NADP</keyword>
<dbReference type="PANTHER" id="PTHR19384">
    <property type="entry name" value="NITRIC OXIDE SYNTHASE-RELATED"/>
    <property type="match status" value="1"/>
</dbReference>
<dbReference type="EMBL" id="CAWUHD010000077">
    <property type="protein sequence ID" value="CAK7228221.1"/>
    <property type="molecule type" value="Genomic_DNA"/>
</dbReference>
<feature type="binding site" evidence="9">
    <location>
        <begin position="600"/>
        <end position="604"/>
    </location>
    <ligand>
        <name>NADP(+)</name>
        <dbReference type="ChEBI" id="CHEBI:58349"/>
    </ligand>
</feature>
<comment type="caution">
    <text evidence="9">Lacks conserved residue(s) required for the propagation of feature annotation.</text>
</comment>
<comment type="caution">
    <text evidence="13">The sequence shown here is derived from an EMBL/GenBank/DDBJ whole genome shotgun (WGS) entry which is preliminary data.</text>
</comment>
<feature type="domain" description="Flavodoxin-like" evidence="11">
    <location>
        <begin position="8"/>
        <end position="153"/>
    </location>
</feature>
<evidence type="ECO:0000256" key="9">
    <source>
        <dbReference type="HAMAP-Rule" id="MF_03178"/>
    </source>
</evidence>
<dbReference type="SUPFAM" id="SSF63380">
    <property type="entry name" value="Riboflavin synthase domain-like"/>
    <property type="match status" value="1"/>
</dbReference>
<dbReference type="SUPFAM" id="SSF52218">
    <property type="entry name" value="Flavoproteins"/>
    <property type="match status" value="1"/>
</dbReference>
<dbReference type="InterPro" id="IPR017938">
    <property type="entry name" value="Riboflavin_synthase-like_b-brl"/>
</dbReference>
<comment type="similarity">
    <text evidence="9">In the C-terminal section; belongs to the flavoprotein pyridine nucleotide cytochrome reductase family.</text>
</comment>
<evidence type="ECO:0000256" key="7">
    <source>
        <dbReference type="ARBA" id="ARBA00022857"/>
    </source>
</evidence>
<accession>A0ABP0C8K1</accession>
<dbReference type="Pfam" id="PF00667">
    <property type="entry name" value="FAD_binding_1"/>
    <property type="match status" value="1"/>
</dbReference>
<comment type="subcellular location">
    <subcellularLocation>
        <location evidence="9">Cytoplasm</location>
    </subcellularLocation>
    <subcellularLocation>
        <location evidence="9">Mitochondrion</location>
    </subcellularLocation>
    <text evidence="9">Relocalizes to mitochondria after H(2)O(2) exposure.</text>
</comment>
<dbReference type="Gene3D" id="1.20.990.10">
    <property type="entry name" value="NADPH-cytochrome p450 Reductase, Chain A, domain 3"/>
    <property type="match status" value="1"/>
</dbReference>
<evidence type="ECO:0000256" key="10">
    <source>
        <dbReference type="SAM" id="MobiDB-lite"/>
    </source>
</evidence>
<feature type="region of interest" description="Disordered" evidence="10">
    <location>
        <begin position="545"/>
        <end position="578"/>
    </location>
</feature>
<dbReference type="InterPro" id="IPR017927">
    <property type="entry name" value="FAD-bd_FR_type"/>
</dbReference>